<protein>
    <submittedName>
        <fullName evidence="1">Uncharacterized protein</fullName>
    </submittedName>
</protein>
<accession>A0ACC2WJX2</accession>
<reference evidence="1" key="1">
    <citation type="submission" date="2023-04" db="EMBL/GenBank/DDBJ databases">
        <title>Draft Genome sequencing of Naganishia species isolated from polar environments using Oxford Nanopore Technology.</title>
        <authorList>
            <person name="Leo P."/>
            <person name="Venkateswaran K."/>
        </authorList>
    </citation>
    <scope>NUCLEOTIDE SEQUENCE</scope>
    <source>
        <strain evidence="1">MNA-CCFEE 5261</strain>
    </source>
</reference>
<evidence type="ECO:0000313" key="2">
    <source>
        <dbReference type="Proteomes" id="UP001241377"/>
    </source>
</evidence>
<sequence>MPPVKVKHHHKHSQKQQRPPPAVVPSDVSETVNEIQDGLRVLFADSVKKVKGVADGQVGVNMSAEKRSSDFLLLSPHPHPPMHSVETHYITPLANTVGSFASGNPVIFSPNAAINPVGDILFNRSLSFRYSGIATFLISMLLGALLVVLLTVSAGILLVAAFTAFTSFLATSSLVGLFLTTRLYLCIKKAGLSNVSEGILEWIEETRLRLFLGLGLASEGRSSASYRGLPDPQEETLVVAHVISSTATNNRETKERQEADEKTQVGHQDHSPPSQVMLELVEVHGGSSSNNNVKAAPPTPDVSFLQDRIDINIVPAHSSTISTDRIQASPPRSADTDD</sequence>
<organism evidence="1 2">
    <name type="scientific">Naganishia cerealis</name>
    <dbReference type="NCBI Taxonomy" id="610337"/>
    <lineage>
        <taxon>Eukaryota</taxon>
        <taxon>Fungi</taxon>
        <taxon>Dikarya</taxon>
        <taxon>Basidiomycota</taxon>
        <taxon>Agaricomycotina</taxon>
        <taxon>Tremellomycetes</taxon>
        <taxon>Filobasidiales</taxon>
        <taxon>Filobasidiaceae</taxon>
        <taxon>Naganishia</taxon>
    </lineage>
</organism>
<keyword evidence="2" id="KW-1185">Reference proteome</keyword>
<dbReference type="EMBL" id="JASBWR010000008">
    <property type="protein sequence ID" value="KAJ9111464.1"/>
    <property type="molecule type" value="Genomic_DNA"/>
</dbReference>
<comment type="caution">
    <text evidence="1">The sequence shown here is derived from an EMBL/GenBank/DDBJ whole genome shotgun (WGS) entry which is preliminary data.</text>
</comment>
<proteinExistence type="predicted"/>
<dbReference type="Proteomes" id="UP001241377">
    <property type="component" value="Unassembled WGS sequence"/>
</dbReference>
<evidence type="ECO:0000313" key="1">
    <source>
        <dbReference type="EMBL" id="KAJ9111464.1"/>
    </source>
</evidence>
<name>A0ACC2WJX2_9TREE</name>
<gene>
    <name evidence="1" type="ORF">QFC19_001233</name>
</gene>